<protein>
    <submittedName>
        <fullName evidence="1">Uncharacterized protein</fullName>
    </submittedName>
</protein>
<comment type="caution">
    <text evidence="1">The sequence shown here is derived from an EMBL/GenBank/DDBJ whole genome shotgun (WGS) entry which is preliminary data.</text>
</comment>
<dbReference type="EMBL" id="LAZR01021142">
    <property type="protein sequence ID" value="KKL86350.1"/>
    <property type="molecule type" value="Genomic_DNA"/>
</dbReference>
<gene>
    <name evidence="1" type="ORF">LCGC14_1945620</name>
</gene>
<dbReference type="AlphaFoldDB" id="A0A0F9HXA9"/>
<evidence type="ECO:0000313" key="1">
    <source>
        <dbReference type="EMBL" id="KKL86350.1"/>
    </source>
</evidence>
<reference evidence="1" key="1">
    <citation type="journal article" date="2015" name="Nature">
        <title>Complex archaea that bridge the gap between prokaryotes and eukaryotes.</title>
        <authorList>
            <person name="Spang A."/>
            <person name="Saw J.H."/>
            <person name="Jorgensen S.L."/>
            <person name="Zaremba-Niedzwiedzka K."/>
            <person name="Martijn J."/>
            <person name="Lind A.E."/>
            <person name="van Eijk R."/>
            <person name="Schleper C."/>
            <person name="Guy L."/>
            <person name="Ettema T.J."/>
        </authorList>
    </citation>
    <scope>NUCLEOTIDE SEQUENCE</scope>
</reference>
<sequence>MKQKIRTRLIPEKGLDLEPKYIKESEVDTDFTRTMAHVVGQTGLQSIIIRATSDGRLLVASAGTANEIYVVEQGNAPDAYNAGSTYDQADAIFCTDLLIETFAATISFRDVNGNWGDDKALPVGAYSIDFIQYGIRIQNRVGAAVSAYEITLYR</sequence>
<name>A0A0F9HXA9_9ZZZZ</name>
<organism evidence="1">
    <name type="scientific">marine sediment metagenome</name>
    <dbReference type="NCBI Taxonomy" id="412755"/>
    <lineage>
        <taxon>unclassified sequences</taxon>
        <taxon>metagenomes</taxon>
        <taxon>ecological metagenomes</taxon>
    </lineage>
</organism>
<accession>A0A0F9HXA9</accession>
<proteinExistence type="predicted"/>